<evidence type="ECO:0000259" key="1">
    <source>
        <dbReference type="PROSITE" id="PS50943"/>
    </source>
</evidence>
<proteinExistence type="predicted"/>
<evidence type="ECO:0000313" key="3">
    <source>
        <dbReference type="Proteomes" id="UP000242699"/>
    </source>
</evidence>
<dbReference type="PROSITE" id="PS50943">
    <property type="entry name" value="HTH_CROC1"/>
    <property type="match status" value="1"/>
</dbReference>
<dbReference type="InterPro" id="IPR001387">
    <property type="entry name" value="Cro/C1-type_HTH"/>
</dbReference>
<reference evidence="2 3" key="1">
    <citation type="journal article" date="2014" name="BMC Genomics">
        <title>Comparison of environmental and isolate Sulfobacillus genomes reveals diverse carbon, sulfur, nitrogen, and hydrogen metabolisms.</title>
        <authorList>
            <person name="Justice N.B."/>
            <person name="Norman A."/>
            <person name="Brown C.T."/>
            <person name="Singh A."/>
            <person name="Thomas B.C."/>
            <person name="Banfield J.F."/>
        </authorList>
    </citation>
    <scope>NUCLEOTIDE SEQUENCE [LARGE SCALE GENOMIC DNA]</scope>
    <source>
        <strain evidence="2">AMDSBA1</strain>
    </source>
</reference>
<dbReference type="SMART" id="SM00530">
    <property type="entry name" value="HTH_XRE"/>
    <property type="match status" value="1"/>
</dbReference>
<dbReference type="InterPro" id="IPR010982">
    <property type="entry name" value="Lambda_DNA-bd_dom_sf"/>
</dbReference>
<dbReference type="GO" id="GO:0003677">
    <property type="term" value="F:DNA binding"/>
    <property type="evidence" value="ECO:0007669"/>
    <property type="project" value="InterPro"/>
</dbReference>
<protein>
    <recommendedName>
        <fullName evidence="1">HTH cro/C1-type domain-containing protein</fullName>
    </recommendedName>
</protein>
<evidence type="ECO:0000313" key="2">
    <source>
        <dbReference type="EMBL" id="PSR31525.1"/>
    </source>
</evidence>
<dbReference type="Pfam" id="PF12727">
    <property type="entry name" value="PBP_like"/>
    <property type="match status" value="1"/>
</dbReference>
<accession>A0A2T2XAK2</accession>
<sequence>MLSMSLGKIIRTERQHKGMTQSQLAALLGISRQTLINAEQDKVAVPFHTMARLQKILGISLDQIAIVINPEESYLQWWPEMPAQSGPVVGAIVGERVVVSPIQATLTQDVSNGWWDLDTGRIHWYNREDISRQIFAAGCDPFLPWLVRAFHENHSAFRLIPFSMASEKAVDALRKGVVHLAGSHLYDPERHVYNRIARSGERWIYIGYLDWEEGRVYAPGNPGGHKMWALREPGSEALALFYRHCTLDPGLSTQIQHFLTHSDLVAFVRSSGVQGVSIGSLAQLQGLAFEPWATEHFEWIAEPSSLHQPWFEAFMTALERSSLYRQLSALPHQTCVNWARIRQD</sequence>
<gene>
    <name evidence="2" type="ORF">C7B43_02185</name>
</gene>
<dbReference type="CDD" id="cd00093">
    <property type="entry name" value="HTH_XRE"/>
    <property type="match status" value="1"/>
</dbReference>
<dbReference type="AlphaFoldDB" id="A0A2T2XAK2"/>
<organism evidence="2 3">
    <name type="scientific">Sulfobacillus benefaciens</name>
    <dbReference type="NCBI Taxonomy" id="453960"/>
    <lineage>
        <taxon>Bacteria</taxon>
        <taxon>Bacillati</taxon>
        <taxon>Bacillota</taxon>
        <taxon>Clostridia</taxon>
        <taxon>Eubacteriales</taxon>
        <taxon>Clostridiales Family XVII. Incertae Sedis</taxon>
        <taxon>Sulfobacillus</taxon>
    </lineage>
</organism>
<dbReference type="Pfam" id="PF01381">
    <property type="entry name" value="HTH_3"/>
    <property type="match status" value="1"/>
</dbReference>
<comment type="caution">
    <text evidence="2">The sequence shown here is derived from an EMBL/GenBank/DDBJ whole genome shotgun (WGS) entry which is preliminary data.</text>
</comment>
<dbReference type="EMBL" id="PXYT01000002">
    <property type="protein sequence ID" value="PSR31525.1"/>
    <property type="molecule type" value="Genomic_DNA"/>
</dbReference>
<dbReference type="SUPFAM" id="SSF47413">
    <property type="entry name" value="lambda repressor-like DNA-binding domains"/>
    <property type="match status" value="1"/>
</dbReference>
<feature type="domain" description="HTH cro/C1-type" evidence="1">
    <location>
        <begin position="10"/>
        <end position="64"/>
    </location>
</feature>
<name>A0A2T2XAK2_9FIRM</name>
<dbReference type="Proteomes" id="UP000242699">
    <property type="component" value="Unassembled WGS sequence"/>
</dbReference>
<dbReference type="Gene3D" id="1.10.260.40">
    <property type="entry name" value="lambda repressor-like DNA-binding domains"/>
    <property type="match status" value="1"/>
</dbReference>
<dbReference type="InterPro" id="IPR024370">
    <property type="entry name" value="PBP_domain"/>
</dbReference>